<reference evidence="4 5" key="1">
    <citation type="submission" date="2019-04" db="EMBL/GenBank/DDBJ databases">
        <title>Aspergillus burnettii sp. nov., novel species from soil in southeast Queensland.</title>
        <authorList>
            <person name="Gilchrist C.L.M."/>
            <person name="Pitt J.I."/>
            <person name="Lange L."/>
            <person name="Lacey H.J."/>
            <person name="Vuong D."/>
            <person name="Midgley D.J."/>
            <person name="Greenfield P."/>
            <person name="Bradbury M."/>
            <person name="Lacey E."/>
            <person name="Busk P.K."/>
            <person name="Pilgaard B."/>
            <person name="Chooi Y.H."/>
            <person name="Piggott A.M."/>
        </authorList>
    </citation>
    <scope>NUCLEOTIDE SEQUENCE [LARGE SCALE GENOMIC DNA]</scope>
    <source>
        <strain evidence="4 5">FRR 5400</strain>
    </source>
</reference>
<reference evidence="3" key="2">
    <citation type="submission" date="2019-04" db="EMBL/GenBank/DDBJ databases">
        <title>Friends and foes A comparative genomics studyof 23 Aspergillus species from section Flavi.</title>
        <authorList>
            <consortium name="DOE Joint Genome Institute"/>
            <person name="Kjaerbolling I."/>
            <person name="Vesth T."/>
            <person name="Frisvad J.C."/>
            <person name="Nybo J.L."/>
            <person name="Theobald S."/>
            <person name="Kildgaard S."/>
            <person name="Isbrandt T."/>
            <person name="Kuo A."/>
            <person name="Sato A."/>
            <person name="Lyhne E.K."/>
            <person name="Kogle M.E."/>
            <person name="Wiebenga A."/>
            <person name="Kun R.S."/>
            <person name="Lubbers R.J."/>
            <person name="Makela M.R."/>
            <person name="Barry K."/>
            <person name="Chovatia M."/>
            <person name="Clum A."/>
            <person name="Daum C."/>
            <person name="Haridas S."/>
            <person name="He G."/>
            <person name="LaButti K."/>
            <person name="Lipzen A."/>
            <person name="Mondo S."/>
            <person name="Riley R."/>
            <person name="Salamov A."/>
            <person name="Simmons B.A."/>
            <person name="Magnuson J.K."/>
            <person name="Henrissat B."/>
            <person name="Mortensen U.H."/>
            <person name="Larsen T.O."/>
            <person name="Devries R.P."/>
            <person name="Grigoriev I.V."/>
            <person name="Machida M."/>
            <person name="Baker S.E."/>
            <person name="Andersen M.R."/>
        </authorList>
    </citation>
    <scope>NUCLEOTIDE SEQUENCE [LARGE SCALE GENOMIC DNA]</scope>
    <source>
        <strain evidence="3">IBT 14317</strain>
    </source>
</reference>
<organism evidence="3">
    <name type="scientific">Petromyces alliaceus</name>
    <name type="common">Aspergillus alliaceus</name>
    <dbReference type="NCBI Taxonomy" id="209559"/>
    <lineage>
        <taxon>Eukaryota</taxon>
        <taxon>Fungi</taxon>
        <taxon>Dikarya</taxon>
        <taxon>Ascomycota</taxon>
        <taxon>Pezizomycotina</taxon>
        <taxon>Eurotiomycetes</taxon>
        <taxon>Eurotiomycetidae</taxon>
        <taxon>Eurotiales</taxon>
        <taxon>Aspergillaceae</taxon>
        <taxon>Aspergillus</taxon>
        <taxon>Aspergillus subgen. Circumdati</taxon>
    </lineage>
</organism>
<gene>
    <name evidence="3" type="ORF">BDV23DRAFT_187383</name>
    <name evidence="4" type="ORF">ETB97_011583</name>
</gene>
<protein>
    <submittedName>
        <fullName evidence="3">Uncharacterized protein</fullName>
    </submittedName>
</protein>
<keyword evidence="1" id="KW-0540">Nuclease</keyword>
<dbReference type="GO" id="GO:0003723">
    <property type="term" value="F:RNA binding"/>
    <property type="evidence" value="ECO:0007669"/>
    <property type="project" value="InterPro"/>
</dbReference>
<sequence>MRIPYEIFLGIQVVNINWGTFGARNEYVCAVRGRGNRNFGRAAITTALDGAVTNPHAGYPHVYHVQPQEGHCAGLTLYGYPAFTAGGFGNNADLYRAIYANDPNGGVRFCGMVFHPAANDNRLNYCTRR</sequence>
<dbReference type="Gene3D" id="3.10.450.30">
    <property type="entry name" value="Microbial ribonucleases"/>
    <property type="match status" value="1"/>
</dbReference>
<dbReference type="InterPro" id="IPR016191">
    <property type="entry name" value="Ribonuclease/ribotoxin"/>
</dbReference>
<dbReference type="Proteomes" id="UP000326877">
    <property type="component" value="Unassembled WGS sequence"/>
</dbReference>
<dbReference type="GO" id="GO:0016787">
    <property type="term" value="F:hydrolase activity"/>
    <property type="evidence" value="ECO:0007669"/>
    <property type="project" value="UniProtKB-KW"/>
</dbReference>
<dbReference type="GO" id="GO:0004540">
    <property type="term" value="F:RNA nuclease activity"/>
    <property type="evidence" value="ECO:0007669"/>
    <property type="project" value="InterPro"/>
</dbReference>
<evidence type="ECO:0000313" key="4">
    <source>
        <dbReference type="EMBL" id="KAF5862487.1"/>
    </source>
</evidence>
<dbReference type="Proteomes" id="UP000541154">
    <property type="component" value="Unassembled WGS sequence"/>
</dbReference>
<dbReference type="SUPFAM" id="SSF53933">
    <property type="entry name" value="Microbial ribonucleases"/>
    <property type="match status" value="1"/>
</dbReference>
<evidence type="ECO:0000256" key="2">
    <source>
        <dbReference type="ARBA" id="ARBA00022801"/>
    </source>
</evidence>
<keyword evidence="2" id="KW-0378">Hydrolase</keyword>
<dbReference type="AlphaFoldDB" id="A0A5N7BXI8"/>
<proteinExistence type="predicted"/>
<evidence type="ECO:0000313" key="3">
    <source>
        <dbReference type="EMBL" id="KAE8386363.1"/>
    </source>
</evidence>
<evidence type="ECO:0000256" key="1">
    <source>
        <dbReference type="ARBA" id="ARBA00022722"/>
    </source>
</evidence>
<evidence type="ECO:0000313" key="5">
    <source>
        <dbReference type="Proteomes" id="UP000541154"/>
    </source>
</evidence>
<keyword evidence="5" id="KW-1185">Reference proteome</keyword>
<name>A0A5N7BXI8_PETAA</name>
<dbReference type="EMBL" id="SPNV01000072">
    <property type="protein sequence ID" value="KAF5862487.1"/>
    <property type="molecule type" value="Genomic_DNA"/>
</dbReference>
<accession>A0A8H6E7M4</accession>
<dbReference type="EMBL" id="ML735313">
    <property type="protein sequence ID" value="KAE8386363.1"/>
    <property type="molecule type" value="Genomic_DNA"/>
</dbReference>
<accession>A0A5N7BXI8</accession>